<dbReference type="EMBL" id="JAAVJI010000006">
    <property type="protein sequence ID" value="NJP01581.1"/>
    <property type="molecule type" value="Genomic_DNA"/>
</dbReference>
<protein>
    <submittedName>
        <fullName evidence="1">Uncharacterized protein</fullName>
    </submittedName>
</protein>
<evidence type="ECO:0000313" key="2">
    <source>
        <dbReference type="Proteomes" id="UP000746535"/>
    </source>
</evidence>
<proteinExistence type="predicted"/>
<keyword evidence="2" id="KW-1185">Reference proteome</keyword>
<comment type="caution">
    <text evidence="1">The sequence shown here is derived from an EMBL/GenBank/DDBJ whole genome shotgun (WGS) entry which is preliminary data.</text>
</comment>
<accession>A0ABX0YEX5</accession>
<sequence>MSFFGTLFNRVRPTSYEKEFDDALKRTRKWQLNPPEFTSTPRRFVNDDTTRDIRRCMKGLYGGHLPEVLAGKCLDVALALREPLEGIFDVPVAITLGYVRFGNEAVFHTPEGKLKQMLKQNLALQAVNIHAWLKLPSHEIIDLTFFISVGVRHQRPDYMGMACLGHSDSMGEDVSYHPQLVGDGFLWQTGLLV</sequence>
<dbReference type="RefSeq" id="WP_168084159.1">
    <property type="nucleotide sequence ID" value="NZ_JAAVJI010000006.1"/>
</dbReference>
<reference evidence="1 2" key="1">
    <citation type="submission" date="2020-03" db="EMBL/GenBank/DDBJ databases">
        <authorList>
            <person name="Wang L."/>
            <person name="He N."/>
            <person name="Li Y."/>
            <person name="Fang Y."/>
            <person name="Zhang F."/>
        </authorList>
    </citation>
    <scope>NUCLEOTIDE SEQUENCE [LARGE SCALE GENOMIC DNA]</scope>
    <source>
        <strain evidence="2">hsmgli-8</strain>
    </source>
</reference>
<name>A0ABX0YEX5_9PSED</name>
<organism evidence="1 2">
    <name type="scientific">Pseudomonas quercus</name>
    <dbReference type="NCBI Taxonomy" id="2722792"/>
    <lineage>
        <taxon>Bacteria</taxon>
        <taxon>Pseudomonadati</taxon>
        <taxon>Pseudomonadota</taxon>
        <taxon>Gammaproteobacteria</taxon>
        <taxon>Pseudomonadales</taxon>
        <taxon>Pseudomonadaceae</taxon>
        <taxon>Pseudomonas</taxon>
    </lineage>
</organism>
<gene>
    <name evidence="1" type="ORF">HBH25_12060</name>
</gene>
<evidence type="ECO:0000313" key="1">
    <source>
        <dbReference type="EMBL" id="NJP01581.1"/>
    </source>
</evidence>
<dbReference type="Proteomes" id="UP000746535">
    <property type="component" value="Unassembled WGS sequence"/>
</dbReference>